<dbReference type="GO" id="GO:0006529">
    <property type="term" value="P:asparagine biosynthetic process"/>
    <property type="evidence" value="ECO:0007669"/>
    <property type="project" value="InterPro"/>
</dbReference>
<dbReference type="PANTHER" id="PTHR43284">
    <property type="entry name" value="ASPARAGINE SYNTHETASE (GLUTAMINE-HYDROLYZING)"/>
    <property type="match status" value="1"/>
</dbReference>
<sequence>MANFLLVHDPDTVRRQFAVLQARDRVGFLPQMRGELTLASHYALAWAAAPLAPVEHHRATEPDAPDCMLFGAPHDHEGVTLKAADFCRRHDIVWDAPNELNGYYAALLVHPRLGVRIEGDVLGLFPLYYWQHRDVLLVGTSPELFRSHPSFQSELDLHGAAALLLTSGLVGGRTLWRGVRRLAADHRLIWLPGAAPRELPPPLRAAGDMIESRDEAVEQAAELHASFLRAALRDAQRPGMLLSGGLDSRLLAGFAAEQTRQPECLTFGRPEDLDAACATAVARELGLKQSLYDVTPEDYAQYAQSSVTWEQLSGGLYALPMGWNLSLRPPTVEIDRLICGLTLDAVIGGPKYVARTSGALSFERLRIGRLGFGRDELARLIGAPDLARACEDVRGELLDEYVASAASDHLREWRMNLAHRHRFAVGMCAWRYSLFAWPVLPALDRRLIALAHRLPYSVIKDRQIQTRLLVTRFPRLARLDLDRNYFDTVPLLGSKTSAWRDLRRRATKLRRRCQTWLGRDPRFYVRTMEFNSPGWRVVRSLAEEARGAGAALFRTDALERLLPRADVRVRHIEDPIVHSTPLKNTLGLMLWLRQHA</sequence>
<comment type="catalytic activity">
    <reaction evidence="3">
        <text>L-aspartate + L-glutamine + ATP + H2O = L-asparagine + L-glutamate + AMP + diphosphate + H(+)</text>
        <dbReference type="Rhea" id="RHEA:12228"/>
        <dbReference type="ChEBI" id="CHEBI:15377"/>
        <dbReference type="ChEBI" id="CHEBI:15378"/>
        <dbReference type="ChEBI" id="CHEBI:29985"/>
        <dbReference type="ChEBI" id="CHEBI:29991"/>
        <dbReference type="ChEBI" id="CHEBI:30616"/>
        <dbReference type="ChEBI" id="CHEBI:33019"/>
        <dbReference type="ChEBI" id="CHEBI:58048"/>
        <dbReference type="ChEBI" id="CHEBI:58359"/>
        <dbReference type="ChEBI" id="CHEBI:456215"/>
        <dbReference type="EC" id="6.3.5.4"/>
    </reaction>
</comment>
<evidence type="ECO:0000256" key="1">
    <source>
        <dbReference type="ARBA" id="ARBA00005187"/>
    </source>
</evidence>
<dbReference type="Gene3D" id="3.40.50.620">
    <property type="entry name" value="HUPs"/>
    <property type="match status" value="1"/>
</dbReference>
<evidence type="ECO:0000313" key="6">
    <source>
        <dbReference type="Proteomes" id="UP000007013"/>
    </source>
</evidence>
<dbReference type="RefSeq" id="WP_012376073.1">
    <property type="nucleotide sequence ID" value="NC_010571.1"/>
</dbReference>
<evidence type="ECO:0000256" key="2">
    <source>
        <dbReference type="ARBA" id="ARBA00012737"/>
    </source>
</evidence>
<reference evidence="5 6" key="1">
    <citation type="journal article" date="2011" name="J. Bacteriol.">
        <title>Genome sequence of the verrucomicrobium Opitutus terrae PB90-1, an abundant inhabitant of rice paddy soil ecosystems.</title>
        <authorList>
            <person name="van Passel M.W."/>
            <person name="Kant R."/>
            <person name="Palva A."/>
            <person name="Copeland A."/>
            <person name="Lucas S."/>
            <person name="Lapidus A."/>
            <person name="Glavina del Rio T."/>
            <person name="Pitluck S."/>
            <person name="Goltsman E."/>
            <person name="Clum A."/>
            <person name="Sun H."/>
            <person name="Schmutz J."/>
            <person name="Larimer F.W."/>
            <person name="Land M.L."/>
            <person name="Hauser L."/>
            <person name="Kyrpides N."/>
            <person name="Mikhailova N."/>
            <person name="Richardson P.P."/>
            <person name="Janssen P.H."/>
            <person name="de Vos W.M."/>
            <person name="Smidt H."/>
        </authorList>
    </citation>
    <scope>NUCLEOTIDE SEQUENCE [LARGE SCALE GENOMIC DNA]</scope>
    <source>
        <strain evidence="6">DSM 11246 / JCM 15787 / PB90-1</strain>
    </source>
</reference>
<dbReference type="KEGG" id="ote:Oter_3265"/>
<dbReference type="Pfam" id="PF00733">
    <property type="entry name" value="Asn_synthase"/>
    <property type="match status" value="1"/>
</dbReference>
<dbReference type="STRING" id="452637.Oter_3265"/>
<name>B1ZT90_OPITP</name>
<evidence type="ECO:0000256" key="3">
    <source>
        <dbReference type="ARBA" id="ARBA00048741"/>
    </source>
</evidence>
<dbReference type="eggNOG" id="COG0367">
    <property type="taxonomic scope" value="Bacteria"/>
</dbReference>
<dbReference type="OrthoDB" id="581029at2"/>
<dbReference type="SUPFAM" id="SSF52402">
    <property type="entry name" value="Adenine nucleotide alpha hydrolases-like"/>
    <property type="match status" value="1"/>
</dbReference>
<organism evidence="5 6">
    <name type="scientific">Opitutus terrae (strain DSM 11246 / JCM 15787 / PB90-1)</name>
    <dbReference type="NCBI Taxonomy" id="452637"/>
    <lineage>
        <taxon>Bacteria</taxon>
        <taxon>Pseudomonadati</taxon>
        <taxon>Verrucomicrobiota</taxon>
        <taxon>Opitutia</taxon>
        <taxon>Opitutales</taxon>
        <taxon>Opitutaceae</taxon>
        <taxon>Opitutus</taxon>
    </lineage>
</organism>
<proteinExistence type="predicted"/>
<gene>
    <name evidence="5" type="ordered locus">Oter_3265</name>
</gene>
<dbReference type="Proteomes" id="UP000007013">
    <property type="component" value="Chromosome"/>
</dbReference>
<dbReference type="HOGENOM" id="CLU_430704_0_0_0"/>
<feature type="domain" description="Asparagine synthetase" evidence="4">
    <location>
        <begin position="229"/>
        <end position="304"/>
    </location>
</feature>
<dbReference type="AlphaFoldDB" id="B1ZT90"/>
<dbReference type="SUPFAM" id="SSF56235">
    <property type="entry name" value="N-terminal nucleophile aminohydrolases (Ntn hydrolases)"/>
    <property type="match status" value="1"/>
</dbReference>
<dbReference type="InterPro" id="IPR014729">
    <property type="entry name" value="Rossmann-like_a/b/a_fold"/>
</dbReference>
<evidence type="ECO:0000313" key="5">
    <source>
        <dbReference type="EMBL" id="ACB76544.1"/>
    </source>
</evidence>
<accession>B1ZT90</accession>
<dbReference type="GO" id="GO:0004066">
    <property type="term" value="F:asparagine synthase (glutamine-hydrolyzing) activity"/>
    <property type="evidence" value="ECO:0007669"/>
    <property type="project" value="UniProtKB-EC"/>
</dbReference>
<dbReference type="PANTHER" id="PTHR43284:SF1">
    <property type="entry name" value="ASPARAGINE SYNTHETASE"/>
    <property type="match status" value="1"/>
</dbReference>
<dbReference type="InterPro" id="IPR001962">
    <property type="entry name" value="Asn_synthase"/>
</dbReference>
<evidence type="ECO:0000259" key="4">
    <source>
        <dbReference type="Pfam" id="PF00733"/>
    </source>
</evidence>
<dbReference type="InterPro" id="IPR051786">
    <property type="entry name" value="ASN_synthetase/amidase"/>
</dbReference>
<dbReference type="InterPro" id="IPR029055">
    <property type="entry name" value="Ntn_hydrolases_N"/>
</dbReference>
<dbReference type="EMBL" id="CP001032">
    <property type="protein sequence ID" value="ACB76544.1"/>
    <property type="molecule type" value="Genomic_DNA"/>
</dbReference>
<dbReference type="EC" id="6.3.5.4" evidence="2"/>
<dbReference type="GO" id="GO:0005829">
    <property type="term" value="C:cytosol"/>
    <property type="evidence" value="ECO:0007669"/>
    <property type="project" value="TreeGrafter"/>
</dbReference>
<keyword evidence="6" id="KW-1185">Reference proteome</keyword>
<protein>
    <recommendedName>
        <fullName evidence="2">asparagine synthase (glutamine-hydrolyzing)</fullName>
        <ecNumber evidence="2">6.3.5.4</ecNumber>
    </recommendedName>
</protein>
<comment type="pathway">
    <text evidence="1">Amino-acid biosynthesis; L-asparagine biosynthesis; L-asparagine from L-aspartate (L-Gln route): step 1/1.</text>
</comment>